<feature type="compositionally biased region" description="Acidic residues" evidence="1">
    <location>
        <begin position="207"/>
        <end position="232"/>
    </location>
</feature>
<dbReference type="Proteomes" id="UP001152484">
    <property type="component" value="Unassembled WGS sequence"/>
</dbReference>
<evidence type="ECO:0000256" key="1">
    <source>
        <dbReference type="SAM" id="MobiDB-lite"/>
    </source>
</evidence>
<feature type="region of interest" description="Disordered" evidence="1">
    <location>
        <begin position="198"/>
        <end position="238"/>
    </location>
</feature>
<reference evidence="2" key="1">
    <citation type="submission" date="2022-07" db="EMBL/GenBank/DDBJ databases">
        <authorList>
            <person name="Macas J."/>
            <person name="Novak P."/>
            <person name="Neumann P."/>
        </authorList>
    </citation>
    <scope>NUCLEOTIDE SEQUENCE</scope>
</reference>
<accession>A0A9P1DWH2</accession>
<gene>
    <name evidence="2" type="ORF">CEURO_LOCUS1014</name>
</gene>
<evidence type="ECO:0000313" key="3">
    <source>
        <dbReference type="Proteomes" id="UP001152484"/>
    </source>
</evidence>
<keyword evidence="3" id="KW-1185">Reference proteome</keyword>
<dbReference type="PANTHER" id="PTHR31260:SF28">
    <property type="entry name" value="CYSTATIN DOMAIN PROTEIN"/>
    <property type="match status" value="1"/>
</dbReference>
<evidence type="ECO:0008006" key="4">
    <source>
        <dbReference type="Google" id="ProtNLM"/>
    </source>
</evidence>
<organism evidence="2 3">
    <name type="scientific">Cuscuta europaea</name>
    <name type="common">European dodder</name>
    <dbReference type="NCBI Taxonomy" id="41803"/>
    <lineage>
        <taxon>Eukaryota</taxon>
        <taxon>Viridiplantae</taxon>
        <taxon>Streptophyta</taxon>
        <taxon>Embryophyta</taxon>
        <taxon>Tracheophyta</taxon>
        <taxon>Spermatophyta</taxon>
        <taxon>Magnoliopsida</taxon>
        <taxon>eudicotyledons</taxon>
        <taxon>Gunneridae</taxon>
        <taxon>Pentapetalae</taxon>
        <taxon>asterids</taxon>
        <taxon>lamiids</taxon>
        <taxon>Solanales</taxon>
        <taxon>Convolvulaceae</taxon>
        <taxon>Cuscuteae</taxon>
        <taxon>Cuscuta</taxon>
        <taxon>Cuscuta subgen. Cuscuta</taxon>
    </lineage>
</organism>
<dbReference type="PANTHER" id="PTHR31260">
    <property type="entry name" value="CYSTATIN/MONELLIN SUPERFAMILY PROTEIN"/>
    <property type="match status" value="1"/>
</dbReference>
<evidence type="ECO:0000313" key="2">
    <source>
        <dbReference type="EMBL" id="CAH9057020.1"/>
    </source>
</evidence>
<dbReference type="OrthoDB" id="1034349at2759"/>
<proteinExistence type="predicted"/>
<dbReference type="EMBL" id="CAMAPE010000004">
    <property type="protein sequence ID" value="CAH9057020.1"/>
    <property type="molecule type" value="Genomic_DNA"/>
</dbReference>
<dbReference type="InterPro" id="IPR006462">
    <property type="entry name" value="MS5"/>
</dbReference>
<dbReference type="AlphaFoldDB" id="A0A9P1DWH2"/>
<feature type="region of interest" description="Disordered" evidence="1">
    <location>
        <begin position="27"/>
        <end position="69"/>
    </location>
</feature>
<dbReference type="Gene3D" id="3.10.450.10">
    <property type="match status" value="1"/>
</dbReference>
<name>A0A9P1DWH2_CUSEU</name>
<dbReference type="NCBIfam" id="TIGR01638">
    <property type="entry name" value="Atha_cystat_rel"/>
    <property type="match status" value="1"/>
</dbReference>
<protein>
    <recommendedName>
        <fullName evidence="4">Cystatin domain-containing protein</fullName>
    </recommendedName>
</protein>
<comment type="caution">
    <text evidence="2">The sequence shown here is derived from an EMBL/GenBank/DDBJ whole genome shotgun (WGS) entry which is preliminary data.</text>
</comment>
<sequence>MRVDSGIRIERPPKEKEIANIKIPCFFSDDGSLSDDEVDPPSPKKPKIEEEDEDDVGSKSDSGNGSPKWDIAREAAYDKYMAYVDEHQGFDVNLDLLPPFGFPGYLGIYPVDFGNRQSIISVKEATFLAIKRYNQRAQGSQLELDKIIKANRTATIFYITFFAKEVNTGKYRNYQTKVFHMHWAGGSKVRTSVFFVRPEPEPGMKGEDEDEEYEDEEEEEVEVDEDVDDDGDGFLKNN</sequence>
<dbReference type="InterPro" id="IPR006525">
    <property type="entry name" value="Cystatin-related_pln"/>
</dbReference>